<dbReference type="EnsemblMetazoa" id="CLYHEMT008073.3">
    <property type="protein sequence ID" value="CLYHEMP008073.3"/>
    <property type="gene ID" value="CLYHEMG008073"/>
</dbReference>
<dbReference type="Proteomes" id="UP000594262">
    <property type="component" value="Unplaced"/>
</dbReference>
<name>A0A7M5WKT9_9CNID</name>
<protein>
    <submittedName>
        <fullName evidence="3">Uncharacterized protein</fullName>
    </submittedName>
</protein>
<proteinExistence type="predicted"/>
<reference evidence="3" key="1">
    <citation type="submission" date="2021-01" db="UniProtKB">
        <authorList>
            <consortium name="EnsemblMetazoa"/>
        </authorList>
    </citation>
    <scope>IDENTIFICATION</scope>
</reference>
<keyword evidence="4" id="KW-1185">Reference proteome</keyword>
<feature type="compositionally biased region" description="Basic and acidic residues" evidence="1">
    <location>
        <begin position="284"/>
        <end position="310"/>
    </location>
</feature>
<feature type="region of interest" description="Disordered" evidence="1">
    <location>
        <begin position="254"/>
        <end position="310"/>
    </location>
</feature>
<evidence type="ECO:0000256" key="1">
    <source>
        <dbReference type="SAM" id="MobiDB-lite"/>
    </source>
</evidence>
<feature type="region of interest" description="Disordered" evidence="1">
    <location>
        <begin position="151"/>
        <end position="204"/>
    </location>
</feature>
<accession>A0A7M5WKT9</accession>
<dbReference type="RefSeq" id="XP_066917428.1">
    <property type="nucleotide sequence ID" value="XM_067061327.1"/>
</dbReference>
<feature type="signal peptide" evidence="2">
    <location>
        <begin position="1"/>
        <end position="28"/>
    </location>
</feature>
<sequence>MQSSLHPQDKMARESLLFFLLALHCCEAFYNGDVPRRRSEASRLLMAKDASQKHASSDTSRLLFGKDAPQRHVSSDSRLLFGKDAPQRHVLSDTSRLLFGKDAPQRHVSSDSRLLFGKDAPQRHISSDSRLLFGKDAPQRHVSSDSRLLFGKDAPQRHVSSDTSRLLFGKDAPQRHVSSDTSRLLIGKDVPQRPAGGSDSRTSYTAHLMPTLGKDEYVNALKERLLNDYRMKLLQQQRQQQHQQQEDDDELYFDHSFRRGNNPSASAFRRRYSDQTGQPLSGSRDQKVHQDENARDTLEKKQQASLDQTKEELKRSLLKDFYKKMITEKREKQEFAKKSDAPVSNDFDDEILRHLVEFKLKKEDPMKRMRR</sequence>
<organism evidence="3 4">
    <name type="scientific">Clytia hemisphaerica</name>
    <dbReference type="NCBI Taxonomy" id="252671"/>
    <lineage>
        <taxon>Eukaryota</taxon>
        <taxon>Metazoa</taxon>
        <taxon>Cnidaria</taxon>
        <taxon>Hydrozoa</taxon>
        <taxon>Hydroidolina</taxon>
        <taxon>Leptothecata</taxon>
        <taxon>Obeliida</taxon>
        <taxon>Clytiidae</taxon>
        <taxon>Clytia</taxon>
    </lineage>
</organism>
<evidence type="ECO:0000256" key="2">
    <source>
        <dbReference type="SAM" id="SignalP"/>
    </source>
</evidence>
<evidence type="ECO:0000313" key="4">
    <source>
        <dbReference type="Proteomes" id="UP000594262"/>
    </source>
</evidence>
<feature type="compositionally biased region" description="Polar residues" evidence="1">
    <location>
        <begin position="274"/>
        <end position="283"/>
    </location>
</feature>
<evidence type="ECO:0000313" key="3">
    <source>
        <dbReference type="EnsemblMetazoa" id="CLYHEMP008073.3"/>
    </source>
</evidence>
<keyword evidence="2" id="KW-0732">Signal</keyword>
<dbReference type="AlphaFoldDB" id="A0A7M5WKT9"/>
<feature type="chain" id="PRO_5029907716" evidence="2">
    <location>
        <begin position="29"/>
        <end position="371"/>
    </location>
</feature>
<dbReference type="GeneID" id="136804716"/>
<feature type="region of interest" description="Disordered" evidence="1">
    <location>
        <begin position="50"/>
        <end position="69"/>
    </location>
</feature>